<reference evidence="1 2" key="1">
    <citation type="journal article" date="2019" name="Int. J. Syst. Evol. Microbiol.">
        <title>The Global Catalogue of Microorganisms (GCM) 10K type strain sequencing project: providing services to taxonomists for standard genome sequencing and annotation.</title>
        <authorList>
            <consortium name="The Broad Institute Genomics Platform"/>
            <consortium name="The Broad Institute Genome Sequencing Center for Infectious Disease"/>
            <person name="Wu L."/>
            <person name="Ma J."/>
        </authorList>
    </citation>
    <scope>NUCLEOTIDE SEQUENCE [LARGE SCALE GENOMIC DNA]</scope>
    <source>
        <strain evidence="1 2">JCM 11813</strain>
    </source>
</reference>
<accession>A0ABN1UQ79</accession>
<proteinExistence type="predicted"/>
<evidence type="ECO:0000313" key="1">
    <source>
        <dbReference type="EMBL" id="GAA1159617.1"/>
    </source>
</evidence>
<name>A0ABN1UQ79_9ACTN</name>
<dbReference type="EMBL" id="BAAAJE010000026">
    <property type="protein sequence ID" value="GAA1159617.1"/>
    <property type="molecule type" value="Genomic_DNA"/>
</dbReference>
<protein>
    <submittedName>
        <fullName evidence="1">Uncharacterized protein</fullName>
    </submittedName>
</protein>
<evidence type="ECO:0000313" key="2">
    <source>
        <dbReference type="Proteomes" id="UP001499979"/>
    </source>
</evidence>
<comment type="caution">
    <text evidence="1">The sequence shown here is derived from an EMBL/GenBank/DDBJ whole genome shotgun (WGS) entry which is preliminary data.</text>
</comment>
<dbReference type="Proteomes" id="UP001499979">
    <property type="component" value="Unassembled WGS sequence"/>
</dbReference>
<gene>
    <name evidence="1" type="ORF">GCM10009606_42130</name>
</gene>
<dbReference type="RefSeq" id="WP_343909915.1">
    <property type="nucleotide sequence ID" value="NZ_BAAAJE010000026.1"/>
</dbReference>
<organism evidence="1 2">
    <name type="scientific">Nocardioides aquiterrae</name>
    <dbReference type="NCBI Taxonomy" id="203799"/>
    <lineage>
        <taxon>Bacteria</taxon>
        <taxon>Bacillati</taxon>
        <taxon>Actinomycetota</taxon>
        <taxon>Actinomycetes</taxon>
        <taxon>Propionibacteriales</taxon>
        <taxon>Nocardioidaceae</taxon>
        <taxon>Nocardioides</taxon>
    </lineage>
</organism>
<sequence>MTATEPDLRSRWRGQPGRLEVWYTTITDPATGTGLWIHHELVAPGDGGEAWGHGWVAVFEPGAAPVLERFGPAPWDRPESGFVCGAVRYDGALAGRAGSVTWELASAGPDRTLFTFPRWAWQRELLPAAQVVPRPVARYSGVVRVGDRELVLRDAPGADARIYGHGNARRWGWLHADLGDGEVCEVVAAVSMRPGLNRLPPLPLVRFRLAGGDVPGDPLLASLGLRATLRDDGFDVRGRLGRRRLSIAVDLPAGETVEVDYQDPDGAPLLCRNSERATARIALADRSWALDGTAHAEVGGFRDIQI</sequence>
<keyword evidence="2" id="KW-1185">Reference proteome</keyword>